<feature type="transmembrane region" description="Helical" evidence="16">
    <location>
        <begin position="85"/>
        <end position="107"/>
    </location>
</feature>
<evidence type="ECO:0000313" key="17">
    <source>
        <dbReference type="EMBL" id="RVQ66415.1"/>
    </source>
</evidence>
<keyword evidence="2" id="KW-0328">Glycosyltransferase</keyword>
<feature type="transmembrane region" description="Helical" evidence="16">
    <location>
        <begin position="223"/>
        <end position="241"/>
    </location>
</feature>
<dbReference type="GO" id="GO:0008955">
    <property type="term" value="F:peptidoglycan glycosyltransferase activity"/>
    <property type="evidence" value="ECO:0007669"/>
    <property type="project" value="UniProtKB-EC"/>
</dbReference>
<dbReference type="OrthoDB" id="9768187at2"/>
<evidence type="ECO:0000256" key="6">
    <source>
        <dbReference type="ARBA" id="ARBA00022984"/>
    </source>
</evidence>
<dbReference type="AlphaFoldDB" id="A0A437GWD2"/>
<evidence type="ECO:0000256" key="7">
    <source>
        <dbReference type="ARBA" id="ARBA00022989"/>
    </source>
</evidence>
<proteinExistence type="inferred from homology"/>
<dbReference type="Proteomes" id="UP000283003">
    <property type="component" value="Unassembled WGS sequence"/>
</dbReference>
<dbReference type="GO" id="GO:0005886">
    <property type="term" value="C:plasma membrane"/>
    <property type="evidence" value="ECO:0007669"/>
    <property type="project" value="TreeGrafter"/>
</dbReference>
<evidence type="ECO:0000256" key="9">
    <source>
        <dbReference type="ARBA" id="ARBA00032370"/>
    </source>
</evidence>
<dbReference type="RefSeq" id="WP_127612838.1">
    <property type="nucleotide sequence ID" value="NZ_RXOL01000004.1"/>
</dbReference>
<keyword evidence="3" id="KW-0808">Transferase</keyword>
<keyword evidence="7 16" id="KW-1133">Transmembrane helix</keyword>
<dbReference type="GO" id="GO:0009252">
    <property type="term" value="P:peptidoglycan biosynthetic process"/>
    <property type="evidence" value="ECO:0007669"/>
    <property type="project" value="UniProtKB-KW"/>
</dbReference>
<dbReference type="GO" id="GO:0032153">
    <property type="term" value="C:cell division site"/>
    <property type="evidence" value="ECO:0007669"/>
    <property type="project" value="TreeGrafter"/>
</dbReference>
<sequence length="408" mass="44453">MSVTPQFENENFQRGAGGVHIARRQSPRRKGRWHELTVWWREIDKVLLGIVAALMMAGVIGVAAGSAASARRLSTAETTLTDLHFFWMHLAYLVMGIGVMVASSLLPRESARRFAIVLASGMFLLLVAVPFVGAEVNGARRWIRLGVGFQPSEFYKPAFTILCAWILSWRVRDPQLPVMVLSGAVLAVSCILLMLQPDFGTAILLCGVWFVLVVTVGMPLQRVGWAVGGIVTLVVGAYFFYDNARHRIDAFLGGSEAYSQVDIANKTLTSGGWFGRGLWMGERKNILPEAHTDYILSVIGEEFGLVAVAGIALLFCALVVRVLWRLAGEDDLFTLLSGTGLAALLGGQAFINMAVNLQLFPSKGMTLPLISYGGSSMIALCLTVGLLLAVTRRNPYLTRDGLPMGHRR</sequence>
<dbReference type="PANTHER" id="PTHR30474:SF2">
    <property type="entry name" value="PEPTIDOGLYCAN GLYCOSYLTRANSFERASE FTSW-RELATED"/>
    <property type="match status" value="1"/>
</dbReference>
<feature type="transmembrane region" description="Helical" evidence="16">
    <location>
        <begin position="154"/>
        <end position="171"/>
    </location>
</feature>
<organism evidence="17 18">
    <name type="scientific">Croceicoccus ponticola</name>
    <dbReference type="NCBI Taxonomy" id="2217664"/>
    <lineage>
        <taxon>Bacteria</taxon>
        <taxon>Pseudomonadati</taxon>
        <taxon>Pseudomonadota</taxon>
        <taxon>Alphaproteobacteria</taxon>
        <taxon>Sphingomonadales</taxon>
        <taxon>Erythrobacteraceae</taxon>
        <taxon>Croceicoccus</taxon>
    </lineage>
</organism>
<evidence type="ECO:0000256" key="12">
    <source>
        <dbReference type="ARBA" id="ARBA00041185"/>
    </source>
</evidence>
<comment type="similarity">
    <text evidence="11">Belongs to the SEDS family. FtsW subfamily.</text>
</comment>
<feature type="transmembrane region" description="Helical" evidence="16">
    <location>
        <begin position="335"/>
        <end position="357"/>
    </location>
</feature>
<feature type="transmembrane region" description="Helical" evidence="16">
    <location>
        <begin position="303"/>
        <end position="323"/>
    </location>
</feature>
<feature type="transmembrane region" description="Helical" evidence="16">
    <location>
        <begin position="369"/>
        <end position="390"/>
    </location>
</feature>
<comment type="catalytic activity">
    <reaction evidence="15">
        <text>[GlcNAc-(1-&gt;4)-Mur2Ac(oyl-L-Ala-gamma-D-Glu-L-Lys-D-Ala-D-Ala)](n)-di-trans,octa-cis-undecaprenyl diphosphate + beta-D-GlcNAc-(1-&gt;4)-Mur2Ac(oyl-L-Ala-gamma-D-Glu-L-Lys-D-Ala-D-Ala)-di-trans,octa-cis-undecaprenyl diphosphate = [GlcNAc-(1-&gt;4)-Mur2Ac(oyl-L-Ala-gamma-D-Glu-L-Lys-D-Ala-D-Ala)](n+1)-di-trans,octa-cis-undecaprenyl diphosphate + di-trans,octa-cis-undecaprenyl diphosphate + H(+)</text>
        <dbReference type="Rhea" id="RHEA:23708"/>
        <dbReference type="Rhea" id="RHEA-COMP:9602"/>
        <dbReference type="Rhea" id="RHEA-COMP:9603"/>
        <dbReference type="ChEBI" id="CHEBI:15378"/>
        <dbReference type="ChEBI" id="CHEBI:58405"/>
        <dbReference type="ChEBI" id="CHEBI:60033"/>
        <dbReference type="ChEBI" id="CHEBI:78435"/>
        <dbReference type="EC" id="2.4.99.28"/>
    </reaction>
</comment>
<dbReference type="GO" id="GO:0051301">
    <property type="term" value="P:cell division"/>
    <property type="evidence" value="ECO:0007669"/>
    <property type="project" value="UniProtKB-KW"/>
</dbReference>
<feature type="transmembrane region" description="Helical" evidence="16">
    <location>
        <begin position="178"/>
        <end position="195"/>
    </location>
</feature>
<keyword evidence="5" id="KW-0133">Cell shape</keyword>
<keyword evidence="4 16" id="KW-0812">Transmembrane</keyword>
<accession>A0A437GWD2</accession>
<feature type="transmembrane region" description="Helical" evidence="16">
    <location>
        <begin position="46"/>
        <end position="65"/>
    </location>
</feature>
<evidence type="ECO:0000256" key="13">
    <source>
        <dbReference type="ARBA" id="ARBA00041418"/>
    </source>
</evidence>
<evidence type="ECO:0000256" key="4">
    <source>
        <dbReference type="ARBA" id="ARBA00022692"/>
    </source>
</evidence>
<evidence type="ECO:0000256" key="11">
    <source>
        <dbReference type="ARBA" id="ARBA00038053"/>
    </source>
</evidence>
<dbReference type="InterPro" id="IPR001182">
    <property type="entry name" value="FtsW/RodA"/>
</dbReference>
<dbReference type="Pfam" id="PF01098">
    <property type="entry name" value="FTSW_RODA_SPOVE"/>
    <property type="match status" value="1"/>
</dbReference>
<evidence type="ECO:0000256" key="15">
    <source>
        <dbReference type="ARBA" id="ARBA00049902"/>
    </source>
</evidence>
<feature type="transmembrane region" description="Helical" evidence="16">
    <location>
        <begin position="201"/>
        <end position="218"/>
    </location>
</feature>
<gene>
    <name evidence="17" type="ORF">EKN06_10340</name>
</gene>
<keyword evidence="17" id="KW-0132">Cell division</keyword>
<dbReference type="EMBL" id="RXOL01000004">
    <property type="protein sequence ID" value="RVQ66415.1"/>
    <property type="molecule type" value="Genomic_DNA"/>
</dbReference>
<evidence type="ECO:0000256" key="14">
    <source>
        <dbReference type="ARBA" id="ARBA00044770"/>
    </source>
</evidence>
<evidence type="ECO:0000256" key="5">
    <source>
        <dbReference type="ARBA" id="ARBA00022960"/>
    </source>
</evidence>
<evidence type="ECO:0000256" key="16">
    <source>
        <dbReference type="SAM" id="Phobius"/>
    </source>
</evidence>
<evidence type="ECO:0000256" key="3">
    <source>
        <dbReference type="ARBA" id="ARBA00022679"/>
    </source>
</evidence>
<keyword evidence="17" id="KW-0131">Cell cycle</keyword>
<keyword evidence="8 16" id="KW-0472">Membrane</keyword>
<name>A0A437GWD2_9SPHN</name>
<comment type="subcellular location">
    <subcellularLocation>
        <location evidence="1">Membrane</location>
        <topology evidence="1">Multi-pass membrane protein</topology>
    </subcellularLocation>
</comment>
<comment type="caution">
    <text evidence="17">The sequence shown here is derived from an EMBL/GenBank/DDBJ whole genome shotgun (WGS) entry which is preliminary data.</text>
</comment>
<feature type="transmembrane region" description="Helical" evidence="16">
    <location>
        <begin position="114"/>
        <end position="134"/>
    </location>
</feature>
<keyword evidence="18" id="KW-1185">Reference proteome</keyword>
<dbReference type="GO" id="GO:0008360">
    <property type="term" value="P:regulation of cell shape"/>
    <property type="evidence" value="ECO:0007669"/>
    <property type="project" value="UniProtKB-KW"/>
</dbReference>
<dbReference type="PANTHER" id="PTHR30474">
    <property type="entry name" value="CELL CYCLE PROTEIN"/>
    <property type="match status" value="1"/>
</dbReference>
<evidence type="ECO:0000256" key="2">
    <source>
        <dbReference type="ARBA" id="ARBA00022676"/>
    </source>
</evidence>
<evidence type="ECO:0000256" key="10">
    <source>
        <dbReference type="ARBA" id="ARBA00033270"/>
    </source>
</evidence>
<evidence type="ECO:0000256" key="1">
    <source>
        <dbReference type="ARBA" id="ARBA00004141"/>
    </source>
</evidence>
<keyword evidence="6" id="KW-0573">Peptidoglycan synthesis</keyword>
<dbReference type="GO" id="GO:0015648">
    <property type="term" value="F:lipid-linked peptidoglycan transporter activity"/>
    <property type="evidence" value="ECO:0007669"/>
    <property type="project" value="TreeGrafter"/>
</dbReference>
<reference evidence="17 18" key="1">
    <citation type="submission" date="2018-12" db="EMBL/GenBank/DDBJ databases">
        <title>Croceicoccus ponticola sp. nov., a lipolytic bacterium isolated from seawater.</title>
        <authorList>
            <person name="Yoon J.-H."/>
        </authorList>
    </citation>
    <scope>NUCLEOTIDE SEQUENCE [LARGE SCALE GENOMIC DNA]</scope>
    <source>
        <strain evidence="17 18">GM-16</strain>
    </source>
</reference>
<dbReference type="EC" id="2.4.99.28" evidence="14"/>
<evidence type="ECO:0000256" key="8">
    <source>
        <dbReference type="ARBA" id="ARBA00023136"/>
    </source>
</evidence>
<evidence type="ECO:0000313" key="18">
    <source>
        <dbReference type="Proteomes" id="UP000283003"/>
    </source>
</evidence>
<protein>
    <recommendedName>
        <fullName evidence="12">Probable peptidoglycan glycosyltransferase FtsW</fullName>
        <ecNumber evidence="14">2.4.99.28</ecNumber>
    </recommendedName>
    <alternativeName>
        <fullName evidence="13">Cell division protein FtsW</fullName>
    </alternativeName>
    <alternativeName>
        <fullName evidence="10">Cell wall polymerase</fullName>
    </alternativeName>
    <alternativeName>
        <fullName evidence="9">Peptidoglycan polymerase</fullName>
    </alternativeName>
</protein>